<name>A0A8X6I089_TRICU</name>
<dbReference type="InterPro" id="IPR000322">
    <property type="entry name" value="Glyco_hydro_31_TIM"/>
</dbReference>
<feature type="domain" description="Glycoside hydrolase family 31 N-terminal" evidence="6">
    <location>
        <begin position="108"/>
        <end position="269"/>
    </location>
</feature>
<dbReference type="SUPFAM" id="SSF74650">
    <property type="entry name" value="Galactose mutarotase-like"/>
    <property type="match status" value="1"/>
</dbReference>
<organism evidence="7 8">
    <name type="scientific">Trichonephila clavata</name>
    <name type="common">Joro spider</name>
    <name type="synonym">Nephila clavata</name>
    <dbReference type="NCBI Taxonomy" id="2740835"/>
    <lineage>
        <taxon>Eukaryota</taxon>
        <taxon>Metazoa</taxon>
        <taxon>Ecdysozoa</taxon>
        <taxon>Arthropoda</taxon>
        <taxon>Chelicerata</taxon>
        <taxon>Arachnida</taxon>
        <taxon>Araneae</taxon>
        <taxon>Araneomorphae</taxon>
        <taxon>Entelegynae</taxon>
        <taxon>Araneoidea</taxon>
        <taxon>Nephilidae</taxon>
        <taxon>Trichonephila</taxon>
    </lineage>
</organism>
<evidence type="ECO:0000313" key="8">
    <source>
        <dbReference type="Proteomes" id="UP000887116"/>
    </source>
</evidence>
<evidence type="ECO:0000256" key="4">
    <source>
        <dbReference type="SAM" id="SignalP"/>
    </source>
</evidence>
<sequence length="380" mass="43066">MFVLGFALAICLTPLSEFFLNLIPNLFKEEPLDTNDRIRCPGFRDEATCKSHGCVHARVSHGPSCFMKKDSFGFKIEEVSESRDGMEVRLSNLSENTPYGPSLTSVNVSITYITAEIVRVKFLDNQNERFQVPVQNEFPLLQEREKVDHSSLAYEVLIHNKSDIFSFEIKRLKDLTVLWDTSIGGLMLSDQFLQISSYLPSKNIYGLGEHTHPTLRHPLMYNTWPMFTRDQFPEGDNMNLYGVHPFYTCLENSTNSHGVLFLNSNAMDVELLPAPGITFRTIGGIIDLFFFVGTDPESVVQLYTSLVGRTQMPPYWALGFQLSRYGYNSLDNLKTALERTRKADIAQNFSLAIGVTFASIVEDFLISESSNHHSIKDVEL</sequence>
<dbReference type="Pfam" id="PF01055">
    <property type="entry name" value="Glyco_hydro_31_2nd"/>
    <property type="match status" value="1"/>
</dbReference>
<keyword evidence="3" id="KW-0326">Glycosidase</keyword>
<evidence type="ECO:0000256" key="2">
    <source>
        <dbReference type="ARBA" id="ARBA00041343"/>
    </source>
</evidence>
<protein>
    <recommendedName>
        <fullName evidence="2">Maltase</fullName>
    </recommendedName>
</protein>
<keyword evidence="8" id="KW-1185">Reference proteome</keyword>
<evidence type="ECO:0000256" key="3">
    <source>
        <dbReference type="RuleBase" id="RU361185"/>
    </source>
</evidence>
<dbReference type="Gene3D" id="2.60.40.1760">
    <property type="entry name" value="glycosyl hydrolase (family 31)"/>
    <property type="match status" value="1"/>
</dbReference>
<comment type="caution">
    <text evidence="7">The sequence shown here is derived from an EMBL/GenBank/DDBJ whole genome shotgun (WGS) entry which is preliminary data.</text>
</comment>
<dbReference type="AlphaFoldDB" id="A0A8X6I089"/>
<dbReference type="Proteomes" id="UP000887116">
    <property type="component" value="Unassembled WGS sequence"/>
</dbReference>
<evidence type="ECO:0000256" key="1">
    <source>
        <dbReference type="ARBA" id="ARBA00023180"/>
    </source>
</evidence>
<dbReference type="OrthoDB" id="1334205at2759"/>
<dbReference type="GO" id="GO:0005975">
    <property type="term" value="P:carbohydrate metabolic process"/>
    <property type="evidence" value="ECO:0007669"/>
    <property type="project" value="InterPro"/>
</dbReference>
<dbReference type="CDD" id="cd14752">
    <property type="entry name" value="GH31_N"/>
    <property type="match status" value="1"/>
</dbReference>
<dbReference type="Gene3D" id="3.20.20.80">
    <property type="entry name" value="Glycosidases"/>
    <property type="match status" value="1"/>
</dbReference>
<dbReference type="InterPro" id="IPR011013">
    <property type="entry name" value="Gal_mutarotase_sf_dom"/>
</dbReference>
<evidence type="ECO:0000313" key="7">
    <source>
        <dbReference type="EMBL" id="GFR13009.1"/>
    </source>
</evidence>
<dbReference type="Pfam" id="PF13802">
    <property type="entry name" value="Gal_mutarotas_2"/>
    <property type="match status" value="1"/>
</dbReference>
<reference evidence="7" key="1">
    <citation type="submission" date="2020-07" db="EMBL/GenBank/DDBJ databases">
        <title>Multicomponent nature underlies the extraordinary mechanical properties of spider dragline silk.</title>
        <authorList>
            <person name="Kono N."/>
            <person name="Nakamura H."/>
            <person name="Mori M."/>
            <person name="Yoshida Y."/>
            <person name="Ohtoshi R."/>
            <person name="Malay A.D."/>
            <person name="Moran D.A.P."/>
            <person name="Tomita M."/>
            <person name="Numata K."/>
            <person name="Arakawa K."/>
        </authorList>
    </citation>
    <scope>NUCLEOTIDE SEQUENCE</scope>
</reference>
<dbReference type="EMBL" id="BMAO01007003">
    <property type="protein sequence ID" value="GFR13009.1"/>
    <property type="molecule type" value="Genomic_DNA"/>
</dbReference>
<proteinExistence type="inferred from homology"/>
<dbReference type="GO" id="GO:0004558">
    <property type="term" value="F:alpha-1,4-glucosidase activity"/>
    <property type="evidence" value="ECO:0007669"/>
    <property type="project" value="TreeGrafter"/>
</dbReference>
<comment type="similarity">
    <text evidence="3">Belongs to the glycosyl hydrolase 31 family.</text>
</comment>
<feature type="chain" id="PRO_5036503754" description="Maltase" evidence="4">
    <location>
        <begin position="19"/>
        <end position="380"/>
    </location>
</feature>
<feature type="domain" description="Glycoside hydrolase family 31 TIM barrel" evidence="5">
    <location>
        <begin position="311"/>
        <end position="346"/>
    </location>
</feature>
<evidence type="ECO:0000259" key="6">
    <source>
        <dbReference type="Pfam" id="PF13802"/>
    </source>
</evidence>
<feature type="signal peptide" evidence="4">
    <location>
        <begin position="1"/>
        <end position="18"/>
    </location>
</feature>
<dbReference type="PANTHER" id="PTHR22762">
    <property type="entry name" value="ALPHA-GLUCOSIDASE"/>
    <property type="match status" value="1"/>
</dbReference>
<dbReference type="InterPro" id="IPR025887">
    <property type="entry name" value="Glyco_hydro_31_N_dom"/>
</dbReference>
<keyword evidence="1" id="KW-0325">Glycoprotein</keyword>
<accession>A0A8X6I089</accession>
<keyword evidence="4" id="KW-0732">Signal</keyword>
<gene>
    <name evidence="7" type="primary">MGAM</name>
    <name evidence="7" type="ORF">TNCT_352421</name>
</gene>
<dbReference type="PANTHER" id="PTHR22762:SF133">
    <property type="entry name" value="P-TYPE DOMAIN-CONTAINING PROTEIN"/>
    <property type="match status" value="1"/>
</dbReference>
<evidence type="ECO:0000259" key="5">
    <source>
        <dbReference type="Pfam" id="PF01055"/>
    </source>
</evidence>
<dbReference type="GO" id="GO:0030246">
    <property type="term" value="F:carbohydrate binding"/>
    <property type="evidence" value="ECO:0007669"/>
    <property type="project" value="InterPro"/>
</dbReference>
<keyword evidence="3" id="KW-0378">Hydrolase</keyword>